<name>I0WII8_RHOOP</name>
<gene>
    <name evidence="3" type="ORF">W59_27096</name>
</gene>
<keyword evidence="1" id="KW-0472">Membrane</keyword>
<evidence type="ECO:0000313" key="3">
    <source>
        <dbReference type="EMBL" id="EID76204.1"/>
    </source>
</evidence>
<keyword evidence="1" id="KW-0812">Transmembrane</keyword>
<dbReference type="EMBL" id="AJJH01000145">
    <property type="protein sequence ID" value="EID76204.1"/>
    <property type="molecule type" value="Genomic_DNA"/>
</dbReference>
<dbReference type="PATRIC" id="fig|1165867.3.peg.5542"/>
<dbReference type="Gene3D" id="3.40.50.620">
    <property type="entry name" value="HUPs"/>
    <property type="match status" value="1"/>
</dbReference>
<evidence type="ECO:0000259" key="2">
    <source>
        <dbReference type="Pfam" id="PF00582"/>
    </source>
</evidence>
<comment type="caution">
    <text evidence="3">The sequence shown here is derived from an EMBL/GenBank/DDBJ whole genome shotgun (WGS) entry which is preliminary data.</text>
</comment>
<reference evidence="3 4" key="1">
    <citation type="journal article" date="2012" name="J. Bacteriol.">
        <title>Draft genome sequence of the nitrophenol-degrading actinomycete Rhodococcus imtechensis RKJ300.</title>
        <authorList>
            <person name="Vikram S."/>
            <person name="Kumar S."/>
            <person name="Subramanian S."/>
            <person name="Raghava G.P."/>
        </authorList>
    </citation>
    <scope>NUCLEOTIDE SEQUENCE [LARGE SCALE GENOMIC DNA]</scope>
    <source>
        <strain evidence="3 4">RKJ300</strain>
    </source>
</reference>
<evidence type="ECO:0000256" key="1">
    <source>
        <dbReference type="SAM" id="Phobius"/>
    </source>
</evidence>
<dbReference type="InterPro" id="IPR014729">
    <property type="entry name" value="Rossmann-like_a/b/a_fold"/>
</dbReference>
<evidence type="ECO:0000313" key="4">
    <source>
        <dbReference type="Proteomes" id="UP000006447"/>
    </source>
</evidence>
<feature type="transmembrane region" description="Helical" evidence="1">
    <location>
        <begin position="262"/>
        <end position="280"/>
    </location>
</feature>
<dbReference type="InterPro" id="IPR006016">
    <property type="entry name" value="UspA"/>
</dbReference>
<dbReference type="Pfam" id="PF00582">
    <property type="entry name" value="Usp"/>
    <property type="match status" value="1"/>
</dbReference>
<sequence length="281" mass="28818">MVDPSIVVGGRGLVVVERGVVGRSRGGTSQGAAAAVLCQLPPSWTPCPRHGKELQSRAQHELAAAVEVAGAGNAGGAVEIRAELSHQYAPAALVARSESAAMVVVGRRGLGEFTGGLVGPVSSAVVRHAHCAQLIPGLRRDEPADPDSLPNGTFEGHSMTAACSHARRPASIERVTFDPARLSGFIGSWSRAGMTVTVAKEDTMVENHGQPSWRQDAVCTRDDDPGDVKYLRPRGLAFALLSGAAVASLVVGLGAWLATPLVGVSAAATLIGTACLAVAMV</sequence>
<dbReference type="Proteomes" id="UP000006447">
    <property type="component" value="Unassembled WGS sequence"/>
</dbReference>
<keyword evidence="1" id="KW-1133">Transmembrane helix</keyword>
<organism evidence="3 4">
    <name type="scientific">Rhodococcus opacus RKJ300 = JCM 13270</name>
    <dbReference type="NCBI Taxonomy" id="1165867"/>
    <lineage>
        <taxon>Bacteria</taxon>
        <taxon>Bacillati</taxon>
        <taxon>Actinomycetota</taxon>
        <taxon>Actinomycetes</taxon>
        <taxon>Mycobacteriales</taxon>
        <taxon>Nocardiaceae</taxon>
        <taxon>Rhodococcus</taxon>
    </lineage>
</organism>
<feature type="domain" description="UspA" evidence="2">
    <location>
        <begin position="41"/>
        <end position="132"/>
    </location>
</feature>
<dbReference type="SUPFAM" id="SSF52402">
    <property type="entry name" value="Adenine nucleotide alpha hydrolases-like"/>
    <property type="match status" value="1"/>
</dbReference>
<proteinExistence type="predicted"/>
<feature type="transmembrane region" description="Helical" evidence="1">
    <location>
        <begin position="236"/>
        <end position="256"/>
    </location>
</feature>
<protein>
    <submittedName>
        <fullName evidence="3">Universal stress protein</fullName>
    </submittedName>
</protein>
<accession>I0WII8</accession>
<dbReference type="AlphaFoldDB" id="I0WII8"/>